<dbReference type="Proteomes" id="UP000236173">
    <property type="component" value="Unassembled WGS sequence"/>
</dbReference>
<organism evidence="2 3">
    <name type="scientific">Candidatus Fervidibacter japonicus</name>
    <dbReference type="NCBI Taxonomy" id="2035412"/>
    <lineage>
        <taxon>Bacteria</taxon>
        <taxon>Candidatus Fervidibacterota</taxon>
        <taxon>Candidatus Fervidibacter</taxon>
    </lineage>
</organism>
<protein>
    <recommendedName>
        <fullName evidence="1">Flagella basal body P-ring formation protein FlgA SAF domain-containing protein</fullName>
    </recommendedName>
</protein>
<dbReference type="EMBL" id="BEHT01000019">
    <property type="protein sequence ID" value="GBC99019.1"/>
    <property type="molecule type" value="Genomic_DNA"/>
</dbReference>
<gene>
    <name evidence="2" type="ORF">HRbin17_01540</name>
</gene>
<accession>A0A2H5XCV3</accession>
<comment type="caution">
    <text evidence="2">The sequence shown here is derived from an EMBL/GenBank/DDBJ whole genome shotgun (WGS) entry which is preliminary data.</text>
</comment>
<proteinExistence type="predicted"/>
<feature type="domain" description="Flagella basal body P-ring formation protein FlgA SAF" evidence="1">
    <location>
        <begin position="217"/>
        <end position="276"/>
    </location>
</feature>
<sequence length="279" mass="29839">MRRLQRACGVPSDFEVNEKMRWWRLPIIIAALATAAVGNEDRPSVRITLRDKAEIADATVRLGDIAEVTALCETGAKHLATLRALPIAPAPLPRYRRVITAGEVATKLAQAGWRDGDCLLDGANQVLVVRSGRAVTASELEAALQKALNTPVKLLLPLPPVIVPDGALTVQTETHPSPRAVLPVTVLVNGRPVATLRLLVQVTEKANGQAVASRPASFAVRRRQTVRLVARVGSVVVEAQGTALQDGKLGDEVLVVVAWSRTPLKGLVSGEREVTVASW</sequence>
<evidence type="ECO:0000313" key="3">
    <source>
        <dbReference type="Proteomes" id="UP000236173"/>
    </source>
</evidence>
<evidence type="ECO:0000259" key="1">
    <source>
        <dbReference type="Pfam" id="PF13144"/>
    </source>
</evidence>
<evidence type="ECO:0000313" key="2">
    <source>
        <dbReference type="EMBL" id="GBC99019.1"/>
    </source>
</evidence>
<name>A0A2H5XCV3_9BACT</name>
<dbReference type="AlphaFoldDB" id="A0A2H5XCV3"/>
<dbReference type="Pfam" id="PF13144">
    <property type="entry name" value="ChapFlgA"/>
    <property type="match status" value="1"/>
</dbReference>
<dbReference type="Gene3D" id="2.30.30.760">
    <property type="match status" value="1"/>
</dbReference>
<dbReference type="InterPro" id="IPR017585">
    <property type="entry name" value="SAF_FlgA"/>
</dbReference>
<reference evidence="3" key="1">
    <citation type="submission" date="2017-09" db="EMBL/GenBank/DDBJ databases">
        <title>Metaegenomics of thermophilic ammonia-oxidizing enrichment culture.</title>
        <authorList>
            <person name="Kato S."/>
            <person name="Suzuki K."/>
        </authorList>
    </citation>
    <scope>NUCLEOTIDE SEQUENCE [LARGE SCALE GENOMIC DNA]</scope>
</reference>